<dbReference type="PANTHER" id="PTHR45615">
    <property type="entry name" value="MYOSIN HEAVY CHAIN, NON-MUSCLE"/>
    <property type="match status" value="1"/>
</dbReference>
<name>A0AAN6SDL0_9PEZI</name>
<keyword evidence="1" id="KW-0175">Coiled coil</keyword>
<reference evidence="3" key="2">
    <citation type="submission" date="2023-06" db="EMBL/GenBank/DDBJ databases">
        <authorList>
            <consortium name="Lawrence Berkeley National Laboratory"/>
            <person name="Mondo S.J."/>
            <person name="Hensen N."/>
            <person name="Bonometti L."/>
            <person name="Westerberg I."/>
            <person name="Brannstrom I.O."/>
            <person name="Guillou S."/>
            <person name="Cros-Aarteil S."/>
            <person name="Calhoun S."/>
            <person name="Haridas S."/>
            <person name="Kuo A."/>
            <person name="Pangilinan J."/>
            <person name="Riley R."/>
            <person name="Labutti K."/>
            <person name="Andreopoulos B."/>
            <person name="Lipzen A."/>
            <person name="Chen C."/>
            <person name="Yanf M."/>
            <person name="Daum C."/>
            <person name="Ng V."/>
            <person name="Clum A."/>
            <person name="Steindorff A."/>
            <person name="Ohm R."/>
            <person name="Martin F."/>
            <person name="Silar P."/>
            <person name="Natvig D."/>
            <person name="Lalanne C."/>
            <person name="Gautier V."/>
            <person name="Ament-Velasquez S.L."/>
            <person name="Kruys A."/>
            <person name="Hutchinson M.I."/>
            <person name="Powell A.J."/>
            <person name="Barry K."/>
            <person name="Miller A.N."/>
            <person name="Grigoriev I.V."/>
            <person name="Debuchy R."/>
            <person name="Gladieux P."/>
            <person name="Thoren M.H."/>
            <person name="Johannesson H."/>
        </authorList>
    </citation>
    <scope>NUCLEOTIDE SEQUENCE</scope>
    <source>
        <strain evidence="3">CBS 626.80</strain>
    </source>
</reference>
<gene>
    <name evidence="3" type="ORF">QBC32DRAFT_377967</name>
</gene>
<accession>A0AAN6SDL0</accession>
<feature type="compositionally biased region" description="Basic and acidic residues" evidence="2">
    <location>
        <begin position="320"/>
        <end position="331"/>
    </location>
</feature>
<protein>
    <submittedName>
        <fullName evidence="3">Uncharacterized protein</fullName>
    </submittedName>
</protein>
<feature type="coiled-coil region" evidence="1">
    <location>
        <begin position="684"/>
        <end position="711"/>
    </location>
</feature>
<feature type="coiled-coil region" evidence="1">
    <location>
        <begin position="738"/>
        <end position="796"/>
    </location>
</feature>
<evidence type="ECO:0000313" key="4">
    <source>
        <dbReference type="Proteomes" id="UP001303222"/>
    </source>
</evidence>
<dbReference type="EMBL" id="MU859203">
    <property type="protein sequence ID" value="KAK3949729.1"/>
    <property type="molecule type" value="Genomic_DNA"/>
</dbReference>
<sequence length="830" mass="95372">MPHPFPIRPPSAPSAMVAAPVSRHMCLFGFDHDTQARLIFDNIWAASFLTSAYTDETHEYVRRFDADQHAKQDLMYGNNVYVLFKALIYCGKFWGQDSFWSAIGRGFRAKAVYVEELTYMLMEARKIQRTIRHIRRSDVTRAVDEWMDFLDAHGPDLEMALRNRTVRAVADPGLTANADSFFKSMKGTLVNSNDIPLSHIGRPPCPRILAATRTPYRPIPPTHHGHDLPPRPAPPPVKNEPRPVGTGWEYLLEPNQPRPVGTGWEYLLEPNRNAARERLRKRSGSPLSRDSNDNGPYKRHRGSSESDSMQQSPPRRHHPEPRLGSRPREERSDYDEFDERSPPLRPRSGDFWPPRGPHAPQSQAEYERRRSLDKQLQMEEQMRKLEQQTAELQKRLQEHEAEQRRLERQRHDNELDELIEMKRREKLEEEENNRKLEEQKKLEEERKKLEEQKKLEEERKKLEEQKKLEEERKKLEEQKKLEEHRIPPPSVVSFDEATVAWKEKYSSLEKKLADTEGQLKAAAVIRPLERSISKCQSDISTLHEGLNNLCTSSQTMMDKITYIQEDLVDIRGTVQSKQQQHSGTEEFSLFVEDVKENVGLVLRELSDIRLQQQQLEKRVVATPFRAAPSRDSEAIMTALAAISQKVDSLNNEVSDLRKAGQAQRDITPPPSANPKDVKDIMGILKMISDNFDMLKNEVMDLKEERARTDDKSPLSANSSGSVDAELIKALFGEQKALIQSQSQKLDRMAKEIASLQAQVFASGRPQPQPKSLKQAMAAAEKDLQHHLITMQNYRNKMAERGNPPPTVVANMADLCQTLEECIQYSQSGQR</sequence>
<dbReference type="AlphaFoldDB" id="A0AAN6SDL0"/>
<feature type="region of interest" description="Disordered" evidence="2">
    <location>
        <begin position="214"/>
        <end position="255"/>
    </location>
</feature>
<evidence type="ECO:0000313" key="3">
    <source>
        <dbReference type="EMBL" id="KAK3949729.1"/>
    </source>
</evidence>
<evidence type="ECO:0000256" key="2">
    <source>
        <dbReference type="SAM" id="MobiDB-lite"/>
    </source>
</evidence>
<keyword evidence="4" id="KW-1185">Reference proteome</keyword>
<evidence type="ECO:0000256" key="1">
    <source>
        <dbReference type="SAM" id="Coils"/>
    </source>
</evidence>
<feature type="region of interest" description="Disordered" evidence="2">
    <location>
        <begin position="275"/>
        <end position="414"/>
    </location>
</feature>
<comment type="caution">
    <text evidence="3">The sequence shown here is derived from an EMBL/GenBank/DDBJ whole genome shotgun (WGS) entry which is preliminary data.</text>
</comment>
<feature type="compositionally biased region" description="Basic and acidic residues" evidence="2">
    <location>
        <begin position="365"/>
        <end position="414"/>
    </location>
</feature>
<organism evidence="3 4">
    <name type="scientific">Pseudoneurospora amorphoporcata</name>
    <dbReference type="NCBI Taxonomy" id="241081"/>
    <lineage>
        <taxon>Eukaryota</taxon>
        <taxon>Fungi</taxon>
        <taxon>Dikarya</taxon>
        <taxon>Ascomycota</taxon>
        <taxon>Pezizomycotina</taxon>
        <taxon>Sordariomycetes</taxon>
        <taxon>Sordariomycetidae</taxon>
        <taxon>Sordariales</taxon>
        <taxon>Sordariaceae</taxon>
        <taxon>Pseudoneurospora</taxon>
    </lineage>
</organism>
<reference evidence="3" key="1">
    <citation type="journal article" date="2023" name="Mol. Phylogenet. Evol.">
        <title>Genome-scale phylogeny and comparative genomics of the fungal order Sordariales.</title>
        <authorList>
            <person name="Hensen N."/>
            <person name="Bonometti L."/>
            <person name="Westerberg I."/>
            <person name="Brannstrom I.O."/>
            <person name="Guillou S."/>
            <person name="Cros-Aarteil S."/>
            <person name="Calhoun S."/>
            <person name="Haridas S."/>
            <person name="Kuo A."/>
            <person name="Mondo S."/>
            <person name="Pangilinan J."/>
            <person name="Riley R."/>
            <person name="LaButti K."/>
            <person name="Andreopoulos B."/>
            <person name="Lipzen A."/>
            <person name="Chen C."/>
            <person name="Yan M."/>
            <person name="Daum C."/>
            <person name="Ng V."/>
            <person name="Clum A."/>
            <person name="Steindorff A."/>
            <person name="Ohm R.A."/>
            <person name="Martin F."/>
            <person name="Silar P."/>
            <person name="Natvig D.O."/>
            <person name="Lalanne C."/>
            <person name="Gautier V."/>
            <person name="Ament-Velasquez S.L."/>
            <person name="Kruys A."/>
            <person name="Hutchinson M.I."/>
            <person name="Powell A.J."/>
            <person name="Barry K."/>
            <person name="Miller A.N."/>
            <person name="Grigoriev I.V."/>
            <person name="Debuchy R."/>
            <person name="Gladieux P."/>
            <person name="Hiltunen Thoren M."/>
            <person name="Johannesson H."/>
        </authorList>
    </citation>
    <scope>NUCLEOTIDE SEQUENCE</scope>
    <source>
        <strain evidence="3">CBS 626.80</strain>
    </source>
</reference>
<feature type="non-terminal residue" evidence="3">
    <location>
        <position position="830"/>
    </location>
</feature>
<proteinExistence type="predicted"/>
<dbReference type="Proteomes" id="UP001303222">
    <property type="component" value="Unassembled WGS sequence"/>
</dbReference>
<feature type="region of interest" description="Disordered" evidence="2">
    <location>
        <begin position="657"/>
        <end position="677"/>
    </location>
</feature>
<dbReference type="PANTHER" id="PTHR45615:SF63">
    <property type="entry name" value="CHROMOSOME UNDETERMINED SCAFFOLD_10, WHOLE GENOME SHOTGUN SEQUENCE"/>
    <property type="match status" value="1"/>
</dbReference>